<gene>
    <name evidence="4" type="ORF">B0T15DRAFT_527670</name>
</gene>
<keyword evidence="2" id="KW-0378">Hydrolase</keyword>
<protein>
    <submittedName>
        <fullName evidence="4">HotDog domain-containing protein</fullName>
    </submittedName>
</protein>
<comment type="caution">
    <text evidence="4">The sequence shown here is derived from an EMBL/GenBank/DDBJ whole genome shotgun (WGS) entry which is preliminary data.</text>
</comment>
<dbReference type="InterPro" id="IPR029069">
    <property type="entry name" value="HotDog_dom_sf"/>
</dbReference>
<dbReference type="EMBL" id="JAUDZG010000003">
    <property type="protein sequence ID" value="KAK3306593.1"/>
    <property type="molecule type" value="Genomic_DNA"/>
</dbReference>
<dbReference type="InterPro" id="IPR006683">
    <property type="entry name" value="Thioestr_dom"/>
</dbReference>
<evidence type="ECO:0000256" key="2">
    <source>
        <dbReference type="ARBA" id="ARBA00022801"/>
    </source>
</evidence>
<accession>A0AAJ0GUX4</accession>
<organism evidence="4 5">
    <name type="scientific">Chaetomium strumarium</name>
    <dbReference type="NCBI Taxonomy" id="1170767"/>
    <lineage>
        <taxon>Eukaryota</taxon>
        <taxon>Fungi</taxon>
        <taxon>Dikarya</taxon>
        <taxon>Ascomycota</taxon>
        <taxon>Pezizomycotina</taxon>
        <taxon>Sordariomycetes</taxon>
        <taxon>Sordariomycetidae</taxon>
        <taxon>Sordariales</taxon>
        <taxon>Chaetomiaceae</taxon>
        <taxon>Chaetomium</taxon>
    </lineage>
</organism>
<evidence type="ECO:0000313" key="5">
    <source>
        <dbReference type="Proteomes" id="UP001273166"/>
    </source>
</evidence>
<reference evidence="4" key="1">
    <citation type="journal article" date="2023" name="Mol. Phylogenet. Evol.">
        <title>Genome-scale phylogeny and comparative genomics of the fungal order Sordariales.</title>
        <authorList>
            <person name="Hensen N."/>
            <person name="Bonometti L."/>
            <person name="Westerberg I."/>
            <person name="Brannstrom I.O."/>
            <person name="Guillou S."/>
            <person name="Cros-Aarteil S."/>
            <person name="Calhoun S."/>
            <person name="Haridas S."/>
            <person name="Kuo A."/>
            <person name="Mondo S."/>
            <person name="Pangilinan J."/>
            <person name="Riley R."/>
            <person name="LaButti K."/>
            <person name="Andreopoulos B."/>
            <person name="Lipzen A."/>
            <person name="Chen C."/>
            <person name="Yan M."/>
            <person name="Daum C."/>
            <person name="Ng V."/>
            <person name="Clum A."/>
            <person name="Steindorff A."/>
            <person name="Ohm R.A."/>
            <person name="Martin F."/>
            <person name="Silar P."/>
            <person name="Natvig D.O."/>
            <person name="Lalanne C."/>
            <person name="Gautier V."/>
            <person name="Ament-Velasquez S.L."/>
            <person name="Kruys A."/>
            <person name="Hutchinson M.I."/>
            <person name="Powell A.J."/>
            <person name="Barry K."/>
            <person name="Miller A.N."/>
            <person name="Grigoriev I.V."/>
            <person name="Debuchy R."/>
            <person name="Gladieux P."/>
            <person name="Hiltunen Thoren M."/>
            <person name="Johannesson H."/>
        </authorList>
    </citation>
    <scope>NUCLEOTIDE SEQUENCE</scope>
    <source>
        <strain evidence="4">CBS 333.67</strain>
    </source>
</reference>
<dbReference type="SUPFAM" id="SSF54637">
    <property type="entry name" value="Thioesterase/thiol ester dehydrase-isomerase"/>
    <property type="match status" value="1"/>
</dbReference>
<dbReference type="Gene3D" id="3.10.129.10">
    <property type="entry name" value="Hotdog Thioesterase"/>
    <property type="match status" value="1"/>
</dbReference>
<dbReference type="PANTHER" id="PTHR21660:SF1">
    <property type="entry name" value="ACYL-COENZYME A THIOESTERASE 13"/>
    <property type="match status" value="1"/>
</dbReference>
<dbReference type="CDD" id="cd03443">
    <property type="entry name" value="PaaI_thioesterase"/>
    <property type="match status" value="1"/>
</dbReference>
<dbReference type="PANTHER" id="PTHR21660">
    <property type="entry name" value="THIOESTERASE SUPERFAMILY MEMBER-RELATED"/>
    <property type="match status" value="1"/>
</dbReference>
<dbReference type="AlphaFoldDB" id="A0AAJ0GUX4"/>
<reference evidence="4" key="2">
    <citation type="submission" date="2023-06" db="EMBL/GenBank/DDBJ databases">
        <authorList>
            <consortium name="Lawrence Berkeley National Laboratory"/>
            <person name="Mondo S.J."/>
            <person name="Hensen N."/>
            <person name="Bonometti L."/>
            <person name="Westerberg I."/>
            <person name="Brannstrom I.O."/>
            <person name="Guillou S."/>
            <person name="Cros-Aarteil S."/>
            <person name="Calhoun S."/>
            <person name="Haridas S."/>
            <person name="Kuo A."/>
            <person name="Pangilinan J."/>
            <person name="Riley R."/>
            <person name="Labutti K."/>
            <person name="Andreopoulos B."/>
            <person name="Lipzen A."/>
            <person name="Chen C."/>
            <person name="Yanf M."/>
            <person name="Daum C."/>
            <person name="Ng V."/>
            <person name="Clum A."/>
            <person name="Steindorff A."/>
            <person name="Ohm R."/>
            <person name="Martin F."/>
            <person name="Silar P."/>
            <person name="Natvig D."/>
            <person name="Lalanne C."/>
            <person name="Gautier V."/>
            <person name="Ament-Velasquez S.L."/>
            <person name="Kruys A."/>
            <person name="Hutchinson M.I."/>
            <person name="Powell A.J."/>
            <person name="Barry K."/>
            <person name="Miller A.N."/>
            <person name="Grigoriev I.V."/>
            <person name="Debuchy R."/>
            <person name="Gladieux P."/>
            <person name="Thoren M.H."/>
            <person name="Johannesson H."/>
        </authorList>
    </citation>
    <scope>NUCLEOTIDE SEQUENCE</scope>
    <source>
        <strain evidence="4">CBS 333.67</strain>
    </source>
</reference>
<evidence type="ECO:0000256" key="1">
    <source>
        <dbReference type="ARBA" id="ARBA00008324"/>
    </source>
</evidence>
<keyword evidence="5" id="KW-1185">Reference proteome</keyword>
<dbReference type="Proteomes" id="UP001273166">
    <property type="component" value="Unassembled WGS sequence"/>
</dbReference>
<comment type="similarity">
    <text evidence="1">Belongs to the thioesterase PaaI family.</text>
</comment>
<evidence type="ECO:0000313" key="4">
    <source>
        <dbReference type="EMBL" id="KAK3306593.1"/>
    </source>
</evidence>
<dbReference type="InterPro" id="IPR039298">
    <property type="entry name" value="ACOT13"/>
</dbReference>
<name>A0AAJ0GUX4_9PEZI</name>
<sequence>MSQRQTKPQKQAAAFLQLTGEERVRKLISQFAEDAARPVSKENEPEWTQRLFPFLALHTVSSDPARPSVTFSFTVQPQHCNRLNSLHGGCTASLFDFCTSTPLALVSRPGYWSYLGVSRTLNTTYLRPAPVGTTVLIECEIVQIGQRLCALRGVMRRATDGVVLATCEHGKVNTDPAAASKV</sequence>
<dbReference type="GO" id="GO:0047617">
    <property type="term" value="F:fatty acyl-CoA hydrolase activity"/>
    <property type="evidence" value="ECO:0007669"/>
    <property type="project" value="InterPro"/>
</dbReference>
<dbReference type="RefSeq" id="XP_062722373.1">
    <property type="nucleotide sequence ID" value="XM_062868989.1"/>
</dbReference>
<evidence type="ECO:0000259" key="3">
    <source>
        <dbReference type="Pfam" id="PF03061"/>
    </source>
</evidence>
<dbReference type="Pfam" id="PF03061">
    <property type="entry name" value="4HBT"/>
    <property type="match status" value="1"/>
</dbReference>
<proteinExistence type="inferred from homology"/>
<feature type="domain" description="Thioesterase" evidence="3">
    <location>
        <begin position="84"/>
        <end position="162"/>
    </location>
</feature>
<dbReference type="GeneID" id="87887818"/>